<evidence type="ECO:0008006" key="3">
    <source>
        <dbReference type="Google" id="ProtNLM"/>
    </source>
</evidence>
<keyword evidence="2" id="KW-1185">Reference proteome</keyword>
<reference evidence="1" key="1">
    <citation type="submission" date="2016-01" db="EMBL/GenBank/DDBJ databases">
        <authorList>
            <person name="Peeters C."/>
        </authorList>
    </citation>
    <scope>NUCLEOTIDE SEQUENCE [LARGE SCALE GENOMIC DNA]</scope>
    <source>
        <strain evidence="1">LMG 29318</strain>
    </source>
</reference>
<dbReference type="InterPro" id="IPR021283">
    <property type="entry name" value="Phage_Wedge1"/>
</dbReference>
<dbReference type="EMBL" id="FCOF02000045">
    <property type="protein sequence ID" value="SAK88008.1"/>
    <property type="molecule type" value="Genomic_DNA"/>
</dbReference>
<name>A0A158D096_9BURK</name>
<comment type="caution">
    <text evidence="1">The sequence shown here is derived from an EMBL/GenBank/DDBJ whole genome shotgun (WGS) entry which is preliminary data.</text>
</comment>
<evidence type="ECO:0000313" key="1">
    <source>
        <dbReference type="EMBL" id="SAK88008.1"/>
    </source>
</evidence>
<evidence type="ECO:0000313" key="2">
    <source>
        <dbReference type="Proteomes" id="UP000054870"/>
    </source>
</evidence>
<protein>
    <recommendedName>
        <fullName evidence="3">Bacteriophage protein</fullName>
    </recommendedName>
</protein>
<dbReference type="Pfam" id="PF11041">
    <property type="entry name" value="Phage_Wedge1"/>
    <property type="match status" value="1"/>
</dbReference>
<accession>A0A158D096</accession>
<dbReference type="RefSeq" id="WP_061127689.1">
    <property type="nucleotide sequence ID" value="NZ_FCOF02000045.1"/>
</dbReference>
<proteinExistence type="predicted"/>
<dbReference type="OrthoDB" id="8158189at2"/>
<dbReference type="AlphaFoldDB" id="A0A158D096"/>
<gene>
    <name evidence="1" type="ORF">AWB75_06012</name>
</gene>
<sequence length="225" mass="24033">MRNWTDTLLAQYANSPTLTAIIDCLNQDLDPQADLDAFYDTIWNVATAIGYGLDVWGKIVNVKRGVSAALPPAELGFAEAFDRANASLGVQPFNCGVFNDGSPAVVRNVALDDGTYRTLVMTKAMANITDCSCASLNRLLGYLFAGRGRCYALDTGAMTMLYVFEFDLSILEAAFLTQSGVLPRPTGVLCNIVVASVDVFGFSNPAQDFQPFNQGVFAGGVLAAS</sequence>
<dbReference type="Proteomes" id="UP000054870">
    <property type="component" value="Unassembled WGS sequence"/>
</dbReference>
<organism evidence="1 2">
    <name type="scientific">Caballeronia catudaia</name>
    <dbReference type="NCBI Taxonomy" id="1777136"/>
    <lineage>
        <taxon>Bacteria</taxon>
        <taxon>Pseudomonadati</taxon>
        <taxon>Pseudomonadota</taxon>
        <taxon>Betaproteobacteria</taxon>
        <taxon>Burkholderiales</taxon>
        <taxon>Burkholderiaceae</taxon>
        <taxon>Caballeronia</taxon>
    </lineage>
</organism>